<evidence type="ECO:0000313" key="1">
    <source>
        <dbReference type="Proteomes" id="UP000790787"/>
    </source>
</evidence>
<name>A0AC58RVE3_TOBAC</name>
<dbReference type="RefSeq" id="XP_075076688.1">
    <property type="nucleotide sequence ID" value="XM_075220587.1"/>
</dbReference>
<organism evidence="1 2">
    <name type="scientific">Nicotiana tabacum</name>
    <name type="common">Common tobacco</name>
    <dbReference type="NCBI Taxonomy" id="4097"/>
    <lineage>
        <taxon>Eukaryota</taxon>
        <taxon>Viridiplantae</taxon>
        <taxon>Streptophyta</taxon>
        <taxon>Embryophyta</taxon>
        <taxon>Tracheophyta</taxon>
        <taxon>Spermatophyta</taxon>
        <taxon>Magnoliopsida</taxon>
        <taxon>eudicotyledons</taxon>
        <taxon>Gunneridae</taxon>
        <taxon>Pentapetalae</taxon>
        <taxon>asterids</taxon>
        <taxon>lamiids</taxon>
        <taxon>Solanales</taxon>
        <taxon>Solanaceae</taxon>
        <taxon>Nicotianoideae</taxon>
        <taxon>Nicotianeae</taxon>
        <taxon>Nicotiana</taxon>
    </lineage>
</organism>
<reference evidence="2" key="2">
    <citation type="submission" date="2025-08" db="UniProtKB">
        <authorList>
            <consortium name="RefSeq"/>
        </authorList>
    </citation>
    <scope>IDENTIFICATION</scope>
    <source>
        <tissue evidence="2">Leaf</tissue>
    </source>
</reference>
<accession>A0AC58RVE3</accession>
<sequence length="114" mass="13508">MVDVWRVNDRLMTIKLAVGGFALNMINAYTPQAGLDEEVKRNFWENLDKKREDHLVTFWSTMAKTQIDYLLCRKYDRGMCTFKVIPSECLSTQHRLFVMDLEIKRKRKKRAAYG</sequence>
<gene>
    <name evidence="2" type="primary">LOC142163315</name>
</gene>
<evidence type="ECO:0000313" key="2">
    <source>
        <dbReference type="RefSeq" id="XP_075076688.1"/>
    </source>
</evidence>
<keyword evidence="1" id="KW-1185">Reference proteome</keyword>
<dbReference type="Proteomes" id="UP000790787">
    <property type="component" value="Chromosome 8"/>
</dbReference>
<reference evidence="1" key="1">
    <citation type="journal article" date="2014" name="Nat. Commun.">
        <title>The tobacco genome sequence and its comparison with those of tomato and potato.</title>
        <authorList>
            <person name="Sierro N."/>
            <person name="Battey J.N."/>
            <person name="Ouadi S."/>
            <person name="Bakaher N."/>
            <person name="Bovet L."/>
            <person name="Willig A."/>
            <person name="Goepfert S."/>
            <person name="Peitsch M.C."/>
            <person name="Ivanov N.V."/>
        </authorList>
    </citation>
    <scope>NUCLEOTIDE SEQUENCE [LARGE SCALE GENOMIC DNA]</scope>
</reference>
<protein>
    <submittedName>
        <fullName evidence="2">Uncharacterized protein LOC142163315</fullName>
    </submittedName>
</protein>
<proteinExistence type="predicted"/>